<dbReference type="EMBL" id="VXIV02003382">
    <property type="protein sequence ID" value="KAF6017555.1"/>
    <property type="molecule type" value="Genomic_DNA"/>
</dbReference>
<reference evidence="1" key="1">
    <citation type="submission" date="2020-06" db="EMBL/GenBank/DDBJ databases">
        <title>Draft genome of Bugula neritina, a colonial animal packing powerful symbionts and potential medicines.</title>
        <authorList>
            <person name="Rayko M."/>
        </authorList>
    </citation>
    <scope>NUCLEOTIDE SEQUENCE [LARGE SCALE GENOMIC DNA]</scope>
    <source>
        <strain evidence="1">Kwan_BN1</strain>
    </source>
</reference>
<dbReference type="Proteomes" id="UP000593567">
    <property type="component" value="Unassembled WGS sequence"/>
</dbReference>
<gene>
    <name evidence="1" type="ORF">EB796_024160</name>
</gene>
<name>A0A7J7IUQ2_BUGNE</name>
<accession>A0A7J7IUQ2</accession>
<keyword evidence="2" id="KW-1185">Reference proteome</keyword>
<dbReference type="AlphaFoldDB" id="A0A7J7IUQ2"/>
<evidence type="ECO:0000313" key="1">
    <source>
        <dbReference type="EMBL" id="KAF6017555.1"/>
    </source>
</evidence>
<proteinExistence type="predicted"/>
<comment type="caution">
    <text evidence="1">The sequence shown here is derived from an EMBL/GenBank/DDBJ whole genome shotgun (WGS) entry which is preliminary data.</text>
</comment>
<protein>
    <submittedName>
        <fullName evidence="1">Uncharacterized protein</fullName>
    </submittedName>
</protein>
<sequence>MMLSVGLLNILLSPLYKKQNIKVSHYKQTKNSLTTKPFYELTNTHSHTLIRVELKIHIGLTPPFNKLRLMNRLLYNPSWHHHVELYIWHKPSQGCRSSLLSCQFY</sequence>
<evidence type="ECO:0000313" key="2">
    <source>
        <dbReference type="Proteomes" id="UP000593567"/>
    </source>
</evidence>
<organism evidence="1 2">
    <name type="scientific">Bugula neritina</name>
    <name type="common">Brown bryozoan</name>
    <name type="synonym">Sertularia neritina</name>
    <dbReference type="NCBI Taxonomy" id="10212"/>
    <lineage>
        <taxon>Eukaryota</taxon>
        <taxon>Metazoa</taxon>
        <taxon>Spiralia</taxon>
        <taxon>Lophotrochozoa</taxon>
        <taxon>Bryozoa</taxon>
        <taxon>Gymnolaemata</taxon>
        <taxon>Cheilostomatida</taxon>
        <taxon>Flustrina</taxon>
        <taxon>Buguloidea</taxon>
        <taxon>Bugulidae</taxon>
        <taxon>Bugula</taxon>
    </lineage>
</organism>